<dbReference type="InterPro" id="IPR029068">
    <property type="entry name" value="Glyas_Bleomycin-R_OHBP_Dase"/>
</dbReference>
<dbReference type="Pfam" id="PF00903">
    <property type="entry name" value="Glyoxalase"/>
    <property type="match status" value="1"/>
</dbReference>
<evidence type="ECO:0000313" key="2">
    <source>
        <dbReference type="EMBL" id="SEF26971.1"/>
    </source>
</evidence>
<keyword evidence="2" id="KW-0560">Oxidoreductase</keyword>
<organism evidence="2 3">
    <name type="scientific">Amycolatopsis pretoriensis</name>
    <dbReference type="NCBI Taxonomy" id="218821"/>
    <lineage>
        <taxon>Bacteria</taxon>
        <taxon>Bacillati</taxon>
        <taxon>Actinomycetota</taxon>
        <taxon>Actinomycetes</taxon>
        <taxon>Pseudonocardiales</taxon>
        <taxon>Pseudonocardiaceae</taxon>
        <taxon>Amycolatopsis</taxon>
    </lineage>
</organism>
<evidence type="ECO:0000259" key="1">
    <source>
        <dbReference type="PROSITE" id="PS51819"/>
    </source>
</evidence>
<sequence>MSVELFAGIAVRDFAGALAWYERLFGSPPTFVVHETEVLWQVTDHGSVYVVLRPERAGLALHTLFVDDLDERVAKISARGIEPAERETYDNGVRKIIYRDPEGNELGIGGGPA</sequence>
<reference evidence="3" key="1">
    <citation type="submission" date="2016-10" db="EMBL/GenBank/DDBJ databases">
        <authorList>
            <person name="Varghese N."/>
            <person name="Submissions S."/>
        </authorList>
    </citation>
    <scope>NUCLEOTIDE SEQUENCE [LARGE SCALE GENOMIC DNA]</scope>
    <source>
        <strain evidence="3">DSM 44654</strain>
    </source>
</reference>
<dbReference type="Gene3D" id="3.10.180.10">
    <property type="entry name" value="2,3-Dihydroxybiphenyl 1,2-Dioxygenase, domain 1"/>
    <property type="match status" value="1"/>
</dbReference>
<protein>
    <submittedName>
        <fullName evidence="2">Glyoxalase/Bleomycin resistance protein/Dioxygenase superfamily protein</fullName>
    </submittedName>
</protein>
<name>A0A1H5QNR3_9PSEU</name>
<evidence type="ECO:0000313" key="3">
    <source>
        <dbReference type="Proteomes" id="UP000198878"/>
    </source>
</evidence>
<dbReference type="Proteomes" id="UP000198878">
    <property type="component" value="Unassembled WGS sequence"/>
</dbReference>
<keyword evidence="3" id="KW-1185">Reference proteome</keyword>
<dbReference type="OrthoDB" id="2453533at2"/>
<dbReference type="GO" id="GO:0051213">
    <property type="term" value="F:dioxygenase activity"/>
    <property type="evidence" value="ECO:0007669"/>
    <property type="project" value="UniProtKB-KW"/>
</dbReference>
<dbReference type="EMBL" id="FNUJ01000003">
    <property type="protein sequence ID" value="SEF26971.1"/>
    <property type="molecule type" value="Genomic_DNA"/>
</dbReference>
<dbReference type="SUPFAM" id="SSF54593">
    <property type="entry name" value="Glyoxalase/Bleomycin resistance protein/Dihydroxybiphenyl dioxygenase"/>
    <property type="match status" value="1"/>
</dbReference>
<dbReference type="InterPro" id="IPR004360">
    <property type="entry name" value="Glyas_Fos-R_dOase_dom"/>
</dbReference>
<dbReference type="RefSeq" id="WP_086677690.1">
    <property type="nucleotide sequence ID" value="NZ_FNUJ01000003.1"/>
</dbReference>
<dbReference type="CDD" id="cd06587">
    <property type="entry name" value="VOC"/>
    <property type="match status" value="1"/>
</dbReference>
<gene>
    <name evidence="2" type="ORF">SAMN05421837_103571</name>
</gene>
<proteinExistence type="predicted"/>
<dbReference type="InterPro" id="IPR037523">
    <property type="entry name" value="VOC_core"/>
</dbReference>
<dbReference type="PROSITE" id="PS51819">
    <property type="entry name" value="VOC"/>
    <property type="match status" value="1"/>
</dbReference>
<keyword evidence="2" id="KW-0223">Dioxygenase</keyword>
<feature type="domain" description="VOC" evidence="1">
    <location>
        <begin position="2"/>
        <end position="111"/>
    </location>
</feature>
<dbReference type="STRING" id="218821.SAMN05421837_103571"/>
<accession>A0A1H5QNR3</accession>
<dbReference type="AlphaFoldDB" id="A0A1H5QNR3"/>